<sequence length="114" mass="12701">MQVIFESRHPEGQPLREQSVARVRFAMRRLSGLVPRVKVQFSDINGPRGGVDKRCQLALSTVGAADVVVITTLASDWRTALDLSLGRATRALTRALRRQQKPVRARLIRPAMEA</sequence>
<organism evidence="1 2">
    <name type="scientific">Curvibacter cyanobacteriorum</name>
    <dbReference type="NCBI Taxonomy" id="3026422"/>
    <lineage>
        <taxon>Bacteria</taxon>
        <taxon>Pseudomonadati</taxon>
        <taxon>Pseudomonadota</taxon>
        <taxon>Betaproteobacteria</taxon>
        <taxon>Burkholderiales</taxon>
        <taxon>Comamonadaceae</taxon>
        <taxon>Curvibacter</taxon>
    </lineage>
</organism>
<dbReference type="Proteomes" id="UP001528673">
    <property type="component" value="Unassembled WGS sequence"/>
</dbReference>
<name>A0ABT5MVE0_9BURK</name>
<accession>A0ABT5MVE0</accession>
<reference evidence="1 2" key="1">
    <citation type="submission" date="2023-02" db="EMBL/GenBank/DDBJ databases">
        <title>Bacterial whole genomic sequence of Curvibacter sp. HBC61.</title>
        <authorList>
            <person name="Le V."/>
            <person name="Ko S.-R."/>
            <person name="Ahn C.-Y."/>
            <person name="Oh H.-M."/>
        </authorList>
    </citation>
    <scope>NUCLEOTIDE SEQUENCE [LARGE SCALE GENOMIC DNA]</scope>
    <source>
        <strain evidence="1 2">HBC61</strain>
    </source>
</reference>
<proteinExistence type="predicted"/>
<dbReference type="EMBL" id="JAQSIP010000002">
    <property type="protein sequence ID" value="MDD0838000.1"/>
    <property type="molecule type" value="Genomic_DNA"/>
</dbReference>
<evidence type="ECO:0000313" key="1">
    <source>
        <dbReference type="EMBL" id="MDD0838000.1"/>
    </source>
</evidence>
<dbReference type="SUPFAM" id="SSF69754">
    <property type="entry name" value="Ribosome binding protein Y (YfiA homologue)"/>
    <property type="match status" value="1"/>
</dbReference>
<protein>
    <submittedName>
        <fullName evidence="1">HPF/RaiA family ribosome-associated protein</fullName>
    </submittedName>
</protein>
<evidence type="ECO:0000313" key="2">
    <source>
        <dbReference type="Proteomes" id="UP001528673"/>
    </source>
</evidence>
<dbReference type="InterPro" id="IPR036567">
    <property type="entry name" value="RHF-like"/>
</dbReference>
<keyword evidence="2" id="KW-1185">Reference proteome</keyword>
<dbReference type="RefSeq" id="WP_273949375.1">
    <property type="nucleotide sequence ID" value="NZ_JAQSIP010000002.1"/>
</dbReference>
<comment type="caution">
    <text evidence="1">The sequence shown here is derived from an EMBL/GenBank/DDBJ whole genome shotgun (WGS) entry which is preliminary data.</text>
</comment>
<gene>
    <name evidence="1" type="ORF">PSQ40_05390</name>
</gene>